<dbReference type="InterPro" id="IPR036136">
    <property type="entry name" value="Nit/Sulf_reduc_fer-like_dom_sf"/>
</dbReference>
<evidence type="ECO:0000256" key="3">
    <source>
        <dbReference type="ARBA" id="ARBA00022723"/>
    </source>
</evidence>
<keyword evidence="3" id="KW-0479">Metal-binding</keyword>
<dbReference type="PANTHER" id="PTHR32439:SF9">
    <property type="entry name" value="BLR3264 PROTEIN"/>
    <property type="match status" value="1"/>
</dbReference>
<evidence type="ECO:0000256" key="2">
    <source>
        <dbReference type="ARBA" id="ARBA00022617"/>
    </source>
</evidence>
<keyword evidence="1" id="KW-0004">4Fe-4S</keyword>
<sequence length="387" mass="41639">MAPMTSSQPMQLVAHPDRTRSDMCPGALKLHHAVDGAIGRIRFPGGRVRAEDWGHIARISRELGDATVHITTRGNMQFRGIEDEIAFAEHVEAVGFLPSRAHDKIRNILSSPLSPELWQLCQDLDAALLANDTVAGLSGRTLFGFDDGSGDILSQRPDFGVQRQGDGYGLMLGGVDAGIHIEDEDHVVQAMLTAAEVWQRQRTSTWRLQENAEARNLIARELKQQFSLGTAHQALKIHDGSARPIGWIQDGDTVALGAGLRFGFLSAQVAEMLSAIGADTAITPWASLVIHGLNEGDAEAVVKVLAPLGLIFDEDSPWLKVTACTGLPGCEKSMSHTQADAHALVASGKAIDGLVHFSGCDRRCGHPLSAHTEYVATGDGEYEVAQR</sequence>
<proteinExistence type="predicted"/>
<evidence type="ECO:0000256" key="1">
    <source>
        <dbReference type="ARBA" id="ARBA00022485"/>
    </source>
</evidence>
<dbReference type="AlphaFoldDB" id="A0A3G6J0C3"/>
<evidence type="ECO:0000256" key="6">
    <source>
        <dbReference type="ARBA" id="ARBA00023014"/>
    </source>
</evidence>
<dbReference type="RefSeq" id="WP_245998783.1">
    <property type="nucleotide sequence ID" value="NZ_CP033897.1"/>
</dbReference>
<dbReference type="KEGG" id="cgk:CGERO_05495"/>
<dbReference type="Gene3D" id="3.90.480.10">
    <property type="entry name" value="Sulfite Reductase Hemoprotein,Domain 2"/>
    <property type="match status" value="1"/>
</dbReference>
<dbReference type="EMBL" id="CP033897">
    <property type="protein sequence ID" value="AZA11407.1"/>
    <property type="molecule type" value="Genomic_DNA"/>
</dbReference>
<keyword evidence="4" id="KW-0560">Oxidoreductase</keyword>
<dbReference type="SUPFAM" id="SSF56014">
    <property type="entry name" value="Nitrite and sulphite reductase 4Fe-4S domain-like"/>
    <property type="match status" value="1"/>
</dbReference>
<dbReference type="GO" id="GO:0051539">
    <property type="term" value="F:4 iron, 4 sulfur cluster binding"/>
    <property type="evidence" value="ECO:0007669"/>
    <property type="project" value="UniProtKB-KW"/>
</dbReference>
<name>A0A3G6J0C3_9CORY</name>
<keyword evidence="6" id="KW-0411">Iron-sulfur</keyword>
<evidence type="ECO:0000256" key="5">
    <source>
        <dbReference type="ARBA" id="ARBA00023004"/>
    </source>
</evidence>
<keyword evidence="5" id="KW-0408">Iron</keyword>
<reference evidence="8 9" key="1">
    <citation type="submission" date="2018-11" db="EMBL/GenBank/DDBJ databases">
        <authorList>
            <person name="Kleinhagauer T."/>
            <person name="Glaeser S.P."/>
            <person name="Spergser J."/>
            <person name="Ruckert C."/>
            <person name="Kaempfer P."/>
            <person name="Busse H.-J."/>
        </authorList>
    </citation>
    <scope>NUCLEOTIDE SEQUENCE [LARGE SCALE GENOMIC DNA]</scope>
    <source>
        <strain evidence="8 9">W8</strain>
    </source>
</reference>
<accession>A0A3G6J0C3</accession>
<protein>
    <submittedName>
        <fullName evidence="8">Ferredoxin-nitrite reductase</fullName>
    </submittedName>
</protein>
<evidence type="ECO:0000313" key="8">
    <source>
        <dbReference type="EMBL" id="AZA11407.1"/>
    </source>
</evidence>
<dbReference type="GO" id="GO:0016491">
    <property type="term" value="F:oxidoreductase activity"/>
    <property type="evidence" value="ECO:0007669"/>
    <property type="project" value="UniProtKB-KW"/>
</dbReference>
<keyword evidence="9" id="KW-1185">Reference proteome</keyword>
<dbReference type="Proteomes" id="UP000271587">
    <property type="component" value="Chromosome"/>
</dbReference>
<dbReference type="GO" id="GO:0046872">
    <property type="term" value="F:metal ion binding"/>
    <property type="evidence" value="ECO:0007669"/>
    <property type="project" value="UniProtKB-KW"/>
</dbReference>
<dbReference type="InterPro" id="IPR005117">
    <property type="entry name" value="NiRdtase/SiRdtase_haem-b_fer"/>
</dbReference>
<keyword evidence="2" id="KW-0349">Heme</keyword>
<dbReference type="InterPro" id="IPR051329">
    <property type="entry name" value="NIR_SIR_4Fe-4S"/>
</dbReference>
<dbReference type="Gene3D" id="3.30.413.10">
    <property type="entry name" value="Sulfite Reductase Hemoprotein, domain 1"/>
    <property type="match status" value="1"/>
</dbReference>
<dbReference type="InterPro" id="IPR045854">
    <property type="entry name" value="NO2/SO3_Rdtase_4Fe4S_sf"/>
</dbReference>
<dbReference type="Pfam" id="PF03460">
    <property type="entry name" value="NIR_SIR_ferr"/>
    <property type="match status" value="1"/>
</dbReference>
<gene>
    <name evidence="8" type="ORF">CGERO_05495</name>
</gene>
<dbReference type="SUPFAM" id="SSF55124">
    <property type="entry name" value="Nitrite/Sulfite reductase N-terminal domain-like"/>
    <property type="match status" value="2"/>
</dbReference>
<evidence type="ECO:0000259" key="7">
    <source>
        <dbReference type="Pfam" id="PF03460"/>
    </source>
</evidence>
<evidence type="ECO:0000256" key="4">
    <source>
        <dbReference type="ARBA" id="ARBA00023002"/>
    </source>
</evidence>
<evidence type="ECO:0000313" key="9">
    <source>
        <dbReference type="Proteomes" id="UP000271587"/>
    </source>
</evidence>
<organism evidence="8 9">
    <name type="scientific">Corynebacterium gerontici</name>
    <dbReference type="NCBI Taxonomy" id="2079234"/>
    <lineage>
        <taxon>Bacteria</taxon>
        <taxon>Bacillati</taxon>
        <taxon>Actinomycetota</taxon>
        <taxon>Actinomycetes</taxon>
        <taxon>Mycobacteriales</taxon>
        <taxon>Corynebacteriaceae</taxon>
        <taxon>Corynebacterium</taxon>
    </lineage>
</organism>
<dbReference type="PANTHER" id="PTHR32439">
    <property type="entry name" value="FERREDOXIN--NITRITE REDUCTASE, CHLOROPLASTIC"/>
    <property type="match status" value="1"/>
</dbReference>
<feature type="domain" description="Nitrite/Sulfite reductase ferredoxin-like" evidence="7">
    <location>
        <begin position="40"/>
        <end position="84"/>
    </location>
</feature>